<dbReference type="EMBL" id="LAZR01009628">
    <property type="protein sequence ID" value="KKM71469.1"/>
    <property type="molecule type" value="Genomic_DNA"/>
</dbReference>
<dbReference type="AlphaFoldDB" id="A0A0F9JNT6"/>
<comment type="caution">
    <text evidence="1">The sequence shown here is derived from an EMBL/GenBank/DDBJ whole genome shotgun (WGS) entry which is preliminary data.</text>
</comment>
<accession>A0A0F9JNT6</accession>
<name>A0A0F9JNT6_9ZZZZ</name>
<organism evidence="1">
    <name type="scientific">marine sediment metagenome</name>
    <dbReference type="NCBI Taxonomy" id="412755"/>
    <lineage>
        <taxon>unclassified sequences</taxon>
        <taxon>metagenomes</taxon>
        <taxon>ecological metagenomes</taxon>
    </lineage>
</organism>
<gene>
    <name evidence="1" type="ORF">LCGC14_1430310</name>
</gene>
<reference evidence="1" key="1">
    <citation type="journal article" date="2015" name="Nature">
        <title>Complex archaea that bridge the gap between prokaryotes and eukaryotes.</title>
        <authorList>
            <person name="Spang A."/>
            <person name="Saw J.H."/>
            <person name="Jorgensen S.L."/>
            <person name="Zaremba-Niedzwiedzka K."/>
            <person name="Martijn J."/>
            <person name="Lind A.E."/>
            <person name="van Eijk R."/>
            <person name="Schleper C."/>
            <person name="Guy L."/>
            <person name="Ettema T.J."/>
        </authorList>
    </citation>
    <scope>NUCLEOTIDE SEQUENCE</scope>
</reference>
<protein>
    <submittedName>
        <fullName evidence="1">Uncharacterized protein</fullName>
    </submittedName>
</protein>
<proteinExistence type="predicted"/>
<sequence>MPFLAPFIPAIIGAGGAIGASLLGGRAGGSQRRLAEEQQRQQNLIQQQQLAMGRQAWTPAFDYWNDIMQGGHAANLALGPESQAIRGGFDVAQRNIEQNLPRGGERNLSLAQLETEKYGRLGNLPTIARRQAAGSLAQLSGIPFGVGSAAGGQATGLAGNLLNYGLSQQQNALGGAQGIGELLYKIANKFGGGGQRPSAPSPGDVRDFFMG</sequence>
<evidence type="ECO:0000313" key="1">
    <source>
        <dbReference type="EMBL" id="KKM71469.1"/>
    </source>
</evidence>